<dbReference type="InterPro" id="IPR011021">
    <property type="entry name" value="Arrestin-like_N"/>
</dbReference>
<dbReference type="InterPro" id="IPR011022">
    <property type="entry name" value="Arrestin_C-like"/>
</dbReference>
<gene>
    <name evidence="3" type="ORF">KUCA_T00000543001</name>
</gene>
<feature type="compositionally biased region" description="Low complexity" evidence="1">
    <location>
        <begin position="349"/>
        <end position="363"/>
    </location>
</feature>
<dbReference type="GO" id="GO:0005829">
    <property type="term" value="C:cytosol"/>
    <property type="evidence" value="ECO:0007669"/>
    <property type="project" value="TreeGrafter"/>
</dbReference>
<reference evidence="3" key="2">
    <citation type="submission" date="2014-02" db="EMBL/GenBank/DDBJ databases">
        <title>Complete DNA sequence of /Kuraishia capsulata/ illustrates novel genomic features among budding yeasts (/Saccharomycotina/).</title>
        <authorList>
            <person name="Morales L."/>
            <person name="Noel B."/>
            <person name="Porcel B."/>
            <person name="Marcet-Houben M."/>
            <person name="Hullo M-F."/>
            <person name="Sacerdot C."/>
            <person name="Tekaia F."/>
            <person name="Leh-Louis V."/>
            <person name="Despons L."/>
            <person name="Khanna V."/>
            <person name="Aury J-M."/>
            <person name="Barbe V."/>
            <person name="Couloux A."/>
            <person name="Labadie K."/>
            <person name="Pelletier E."/>
            <person name="Souciet J-L."/>
            <person name="Boekhout T."/>
            <person name="Gabaldon T."/>
            <person name="Wincker P."/>
            <person name="Dujon B."/>
        </authorList>
    </citation>
    <scope>NUCLEOTIDE SEQUENCE</scope>
    <source>
        <strain evidence="3">CBS 1993</strain>
    </source>
</reference>
<dbReference type="SMART" id="SM01017">
    <property type="entry name" value="Arrestin_C"/>
    <property type="match status" value="1"/>
</dbReference>
<dbReference type="Pfam" id="PF00339">
    <property type="entry name" value="Arrestin_N"/>
    <property type="match status" value="1"/>
</dbReference>
<evidence type="ECO:0000313" key="4">
    <source>
        <dbReference type="Proteomes" id="UP000019384"/>
    </source>
</evidence>
<organism evidence="3 4">
    <name type="scientific">Kuraishia capsulata CBS 1993</name>
    <dbReference type="NCBI Taxonomy" id="1382522"/>
    <lineage>
        <taxon>Eukaryota</taxon>
        <taxon>Fungi</taxon>
        <taxon>Dikarya</taxon>
        <taxon>Ascomycota</taxon>
        <taxon>Saccharomycotina</taxon>
        <taxon>Pichiomycetes</taxon>
        <taxon>Pichiales</taxon>
        <taxon>Pichiaceae</taxon>
        <taxon>Kuraishia</taxon>
    </lineage>
</organism>
<dbReference type="AlphaFoldDB" id="W6MJG5"/>
<evidence type="ECO:0000313" key="3">
    <source>
        <dbReference type="EMBL" id="CDK24577.1"/>
    </source>
</evidence>
<sequence length="460" mass="52723">MRLSFKNLSLISAPYECDLNILDEVVYLKGVRENEKKASPQSLVRGSLTLRVRKQVEINQICVRFSGNHRAKLFIREPDQNTVNPVDKHVNKSLIDDSYKWVFDQDMHVFQPGTYNFPFQFAISPQLPASIEHACGDVRYQVTMNILTKDPTLAKKAVQPITVIRCVSDLIEISCQTVVAMGCWRNLLYYELMISNKTLVIGEDVAIEIKIFPLHEHRYKVHGLKVILEQKIEYSVKGLPCQYRSAFSKCHKIHLKTYDYHGRQGYVQEKISLPIQHDYSRTYPETLDLQIHPCTDNKNDVCNFKISHNLKLGIILEEISERSESPRPSLSHSINSINSIVSETLFPASRSSSRTSETTNQSESDLKAPPFEERTMEWVSRNAKLIREDSRNLDEKVDLSLMTPIYLLDSRSWDGQLPPPSYSALPASRLCEPSSVEKLYHGKCKRLENMPPAYNDVSAF</sequence>
<dbReference type="InterPro" id="IPR014756">
    <property type="entry name" value="Ig_E-set"/>
</dbReference>
<keyword evidence="4" id="KW-1185">Reference proteome</keyword>
<dbReference type="PANTHER" id="PTHR11188">
    <property type="entry name" value="ARRESTIN DOMAIN CONTAINING PROTEIN"/>
    <property type="match status" value="1"/>
</dbReference>
<dbReference type="GO" id="GO:0031625">
    <property type="term" value="F:ubiquitin protein ligase binding"/>
    <property type="evidence" value="ECO:0007669"/>
    <property type="project" value="TreeGrafter"/>
</dbReference>
<dbReference type="RefSeq" id="XP_022456594.1">
    <property type="nucleotide sequence ID" value="XM_022605091.1"/>
</dbReference>
<reference evidence="3" key="1">
    <citation type="submission" date="2013-12" db="EMBL/GenBank/DDBJ databases">
        <authorList>
            <person name="Genoscope - CEA"/>
        </authorList>
    </citation>
    <scope>NUCLEOTIDE SEQUENCE</scope>
    <source>
        <strain evidence="3">CBS 1993</strain>
    </source>
</reference>
<dbReference type="GO" id="GO:0030674">
    <property type="term" value="F:protein-macromolecule adaptor activity"/>
    <property type="evidence" value="ECO:0007669"/>
    <property type="project" value="TreeGrafter"/>
</dbReference>
<feature type="region of interest" description="Disordered" evidence="1">
    <location>
        <begin position="348"/>
        <end position="367"/>
    </location>
</feature>
<dbReference type="InterPro" id="IPR014752">
    <property type="entry name" value="Arrestin-like_C"/>
</dbReference>
<dbReference type="SUPFAM" id="SSF81296">
    <property type="entry name" value="E set domains"/>
    <property type="match status" value="1"/>
</dbReference>
<dbReference type="HOGENOM" id="CLU_594552_0_0_1"/>
<dbReference type="STRING" id="1382522.W6MJG5"/>
<evidence type="ECO:0000259" key="2">
    <source>
        <dbReference type="SMART" id="SM01017"/>
    </source>
</evidence>
<evidence type="ECO:0000256" key="1">
    <source>
        <dbReference type="SAM" id="MobiDB-lite"/>
    </source>
</evidence>
<dbReference type="Proteomes" id="UP000019384">
    <property type="component" value="Unassembled WGS sequence"/>
</dbReference>
<protein>
    <recommendedName>
        <fullName evidence="2">Arrestin C-terminal-like domain-containing protein</fullName>
    </recommendedName>
</protein>
<dbReference type="InterPro" id="IPR050357">
    <property type="entry name" value="Arrestin_domain-protein"/>
</dbReference>
<proteinExistence type="predicted"/>
<dbReference type="GO" id="GO:0070086">
    <property type="term" value="P:ubiquitin-dependent endocytosis"/>
    <property type="evidence" value="ECO:0007669"/>
    <property type="project" value="TreeGrafter"/>
</dbReference>
<dbReference type="GO" id="GO:0005886">
    <property type="term" value="C:plasma membrane"/>
    <property type="evidence" value="ECO:0007669"/>
    <property type="project" value="TreeGrafter"/>
</dbReference>
<dbReference type="OrthoDB" id="2333384at2759"/>
<dbReference type="PANTHER" id="PTHR11188:SF17">
    <property type="entry name" value="FI21816P1"/>
    <property type="match status" value="1"/>
</dbReference>
<accession>W6MJG5</accession>
<dbReference type="Gene3D" id="2.60.40.640">
    <property type="match status" value="1"/>
</dbReference>
<name>W6MJG5_9ASCO</name>
<dbReference type="GeneID" id="34517982"/>
<feature type="domain" description="Arrestin C-terminal-like" evidence="2">
    <location>
        <begin position="184"/>
        <end position="328"/>
    </location>
</feature>
<dbReference type="Pfam" id="PF02752">
    <property type="entry name" value="Arrestin_C"/>
    <property type="match status" value="1"/>
</dbReference>
<dbReference type="EMBL" id="HG793125">
    <property type="protein sequence ID" value="CDK24577.1"/>
    <property type="molecule type" value="Genomic_DNA"/>
</dbReference>